<dbReference type="Proteomes" id="UP000054691">
    <property type="component" value="Unassembled WGS sequence"/>
</dbReference>
<sequence>MPKLFKESKKPDPKKNFFQNYSDHLDYLQHEFEEFWIKLEKTKKLEERLNLMSNEALKRLNIFERLRDGHDYMDEVVGATALPALGMIVSIGSFAAAVWEGAQALAIHVGLTKKDGEDHKENAANFLLLSAASFALSVASFLKSAISLISRPIITAFYGYAKQDIVRFHNDESIEGYVARM</sequence>
<evidence type="ECO:0000256" key="1">
    <source>
        <dbReference type="SAM" id="Phobius"/>
    </source>
</evidence>
<name>A0A378J4K4_9GAMM</name>
<evidence type="ECO:0000313" key="4">
    <source>
        <dbReference type="Proteomes" id="UP000054691"/>
    </source>
</evidence>
<proteinExistence type="predicted"/>
<dbReference type="RefSeq" id="WP_058497770.1">
    <property type="nucleotide sequence ID" value="NZ_CAAAHW010000008.1"/>
</dbReference>
<feature type="transmembrane region" description="Helical" evidence="1">
    <location>
        <begin position="76"/>
        <end position="99"/>
    </location>
</feature>
<gene>
    <name evidence="2" type="ORF">Lgra_0562</name>
    <name evidence="3" type="ORF">NCTC12388_00448</name>
</gene>
<evidence type="ECO:0000313" key="2">
    <source>
        <dbReference type="EMBL" id="KTD14531.1"/>
    </source>
</evidence>
<reference evidence="3 5" key="2">
    <citation type="submission" date="2018-06" db="EMBL/GenBank/DDBJ databases">
        <authorList>
            <consortium name="Pathogen Informatics"/>
            <person name="Doyle S."/>
        </authorList>
    </citation>
    <scope>NUCLEOTIDE SEQUENCE [LARGE SCALE GENOMIC DNA]</scope>
    <source>
        <strain evidence="3 5">NCTC12388</strain>
    </source>
</reference>
<organism evidence="3 5">
    <name type="scientific">Legionella gratiana</name>
    <dbReference type="NCBI Taxonomy" id="45066"/>
    <lineage>
        <taxon>Bacteria</taxon>
        <taxon>Pseudomonadati</taxon>
        <taxon>Pseudomonadota</taxon>
        <taxon>Gammaproteobacteria</taxon>
        <taxon>Legionellales</taxon>
        <taxon>Legionellaceae</taxon>
        <taxon>Legionella</taxon>
    </lineage>
</organism>
<dbReference type="OrthoDB" id="5636756at2"/>
<keyword evidence="4" id="KW-1185">Reference proteome</keyword>
<dbReference type="EMBL" id="UGOB01000001">
    <property type="protein sequence ID" value="STX41921.1"/>
    <property type="molecule type" value="Genomic_DNA"/>
</dbReference>
<dbReference type="Proteomes" id="UP000254476">
    <property type="component" value="Unassembled WGS sequence"/>
</dbReference>
<evidence type="ECO:0000313" key="3">
    <source>
        <dbReference type="EMBL" id="STX41921.1"/>
    </source>
</evidence>
<keyword evidence="1" id="KW-0472">Membrane</keyword>
<keyword evidence="1" id="KW-0812">Transmembrane</keyword>
<feature type="transmembrane region" description="Helical" evidence="1">
    <location>
        <begin position="123"/>
        <end position="142"/>
    </location>
</feature>
<dbReference type="EMBL" id="LNYE01000006">
    <property type="protein sequence ID" value="KTD14531.1"/>
    <property type="molecule type" value="Genomic_DNA"/>
</dbReference>
<keyword evidence="1" id="KW-1133">Transmembrane helix</keyword>
<evidence type="ECO:0000313" key="5">
    <source>
        <dbReference type="Proteomes" id="UP000254476"/>
    </source>
</evidence>
<dbReference type="AlphaFoldDB" id="A0A378J4K4"/>
<accession>A0A378J4K4</accession>
<reference evidence="2 4" key="1">
    <citation type="submission" date="2015-11" db="EMBL/GenBank/DDBJ databases">
        <title>Genomic analysis of 38 Legionella species identifies large and diverse effector repertoires.</title>
        <authorList>
            <person name="Burstein D."/>
            <person name="Amaro F."/>
            <person name="Zusman T."/>
            <person name="Lifshitz Z."/>
            <person name="Cohen O."/>
            <person name="Gilbert J.A."/>
            <person name="Pupko T."/>
            <person name="Shuman H.A."/>
            <person name="Segal G."/>
        </authorList>
    </citation>
    <scope>NUCLEOTIDE SEQUENCE [LARGE SCALE GENOMIC DNA]</scope>
    <source>
        <strain evidence="2 4">Lyon 8420412</strain>
    </source>
</reference>
<protein>
    <submittedName>
        <fullName evidence="3">Uncharacterized protein</fullName>
    </submittedName>
</protein>